<proteinExistence type="predicted"/>
<dbReference type="AlphaFoldDB" id="A0AAD9YGW8"/>
<keyword evidence="1" id="KW-0732">Signal</keyword>
<reference evidence="2" key="1">
    <citation type="submission" date="2023-02" db="EMBL/GenBank/DDBJ databases">
        <title>Colletotrichum kahawae CIFC_Que2 genome sequencing and assembly.</title>
        <authorList>
            <person name="Baroncelli R."/>
        </authorList>
    </citation>
    <scope>NUCLEOTIDE SEQUENCE</scope>
    <source>
        <strain evidence="2">CIFC_Que2</strain>
    </source>
</reference>
<comment type="caution">
    <text evidence="2">The sequence shown here is derived from an EMBL/GenBank/DDBJ whole genome shotgun (WGS) entry which is preliminary data.</text>
</comment>
<dbReference type="EMBL" id="VYYT01000126">
    <property type="protein sequence ID" value="KAK2765866.1"/>
    <property type="molecule type" value="Genomic_DNA"/>
</dbReference>
<evidence type="ECO:0000313" key="3">
    <source>
        <dbReference type="Proteomes" id="UP001281614"/>
    </source>
</evidence>
<protein>
    <recommendedName>
        <fullName evidence="4">Secreted protein</fullName>
    </recommendedName>
</protein>
<sequence length="81" mass="8323">MKYWSVVLALADSSNAAFCNGGWGKPAGASCPSGYVSLIQCEEPGSPSNSFPTYRTCVNPSSGNQPVLSACQGSGVSVEFL</sequence>
<organism evidence="2 3">
    <name type="scientific">Colletotrichum kahawae</name>
    <name type="common">Coffee berry disease fungus</name>
    <dbReference type="NCBI Taxonomy" id="34407"/>
    <lineage>
        <taxon>Eukaryota</taxon>
        <taxon>Fungi</taxon>
        <taxon>Dikarya</taxon>
        <taxon>Ascomycota</taxon>
        <taxon>Pezizomycotina</taxon>
        <taxon>Sordariomycetes</taxon>
        <taxon>Hypocreomycetidae</taxon>
        <taxon>Glomerellales</taxon>
        <taxon>Glomerellaceae</taxon>
        <taxon>Colletotrichum</taxon>
        <taxon>Colletotrichum gloeosporioides species complex</taxon>
    </lineage>
</organism>
<evidence type="ECO:0000256" key="1">
    <source>
        <dbReference type="SAM" id="SignalP"/>
    </source>
</evidence>
<feature type="signal peptide" evidence="1">
    <location>
        <begin position="1"/>
        <end position="16"/>
    </location>
</feature>
<dbReference type="Proteomes" id="UP001281614">
    <property type="component" value="Unassembled WGS sequence"/>
</dbReference>
<keyword evidence="3" id="KW-1185">Reference proteome</keyword>
<name>A0AAD9YGW8_COLKA</name>
<evidence type="ECO:0000313" key="2">
    <source>
        <dbReference type="EMBL" id="KAK2765866.1"/>
    </source>
</evidence>
<feature type="chain" id="PRO_5041897847" description="Secreted protein" evidence="1">
    <location>
        <begin position="17"/>
        <end position="81"/>
    </location>
</feature>
<evidence type="ECO:0008006" key="4">
    <source>
        <dbReference type="Google" id="ProtNLM"/>
    </source>
</evidence>
<gene>
    <name evidence="2" type="ORF">CKAH01_15546</name>
</gene>
<accession>A0AAD9YGW8</accession>